<accession>A0A1H1EXA4</accession>
<dbReference type="PANTHER" id="PTHR34853:SF1">
    <property type="entry name" value="LIPASE 5"/>
    <property type="match status" value="1"/>
</dbReference>
<dbReference type="Proteomes" id="UP000183053">
    <property type="component" value="Unassembled WGS sequence"/>
</dbReference>
<dbReference type="AlphaFoldDB" id="A0A1H1EXA4"/>
<dbReference type="GO" id="GO:0016042">
    <property type="term" value="P:lipid catabolic process"/>
    <property type="evidence" value="ECO:0007669"/>
    <property type="project" value="InterPro"/>
</dbReference>
<dbReference type="Gene3D" id="3.40.50.1820">
    <property type="entry name" value="alpha/beta hydrolase"/>
    <property type="match status" value="2"/>
</dbReference>
<feature type="chain" id="PRO_5009843973" evidence="1">
    <location>
        <begin position="24"/>
        <end position="376"/>
    </location>
</feature>
<dbReference type="PIRSF" id="PIRSF029171">
    <property type="entry name" value="Esterase_LipA"/>
    <property type="match status" value="1"/>
</dbReference>
<dbReference type="GO" id="GO:0004806">
    <property type="term" value="F:triacylglycerol lipase activity"/>
    <property type="evidence" value="ECO:0007669"/>
    <property type="project" value="InterPro"/>
</dbReference>
<reference evidence="3" key="1">
    <citation type="submission" date="2016-10" db="EMBL/GenBank/DDBJ databases">
        <authorList>
            <person name="Varghese N."/>
            <person name="Submissions S."/>
        </authorList>
    </citation>
    <scope>NUCLEOTIDE SEQUENCE [LARGE SCALE GENOMIC DNA]</scope>
    <source>
        <strain evidence="3">DSM 44142</strain>
    </source>
</reference>
<dbReference type="SUPFAM" id="SSF53474">
    <property type="entry name" value="alpha/beta-Hydrolases"/>
    <property type="match status" value="1"/>
</dbReference>
<sequence length="376" mass="39228">MRRPLLAVLAATALLAPASPATATPAPAPALGTVVGQGPLALPDGVRDTTATRIQYVSRTPSGAPITVTAGVYVPRGPEPAGGRPLVAMGHGTSGVNRQCAPTTVPDQFGNAPYLADLLRRGFAVVLTDYQGLGGEGVHPYLDSTSHGLDMLGSVRAARTLPVRFTPQTVLYGNSQGGRATEAAAELAPTRTPELRFAGNAMVSPALRIDYLPAVDAGRLSPTQYAIAPMLVRGAQAVDPSIRTEAVLRGPILAQRDALLSCTARMPATVNLSSVVPDDVRPEPGVRARFAAFFDRNQLPRTPNRGIPALVVYGRSDDLVDPAWTLRASADLCRAGVPLELAPRAGGHTSTADMGTVGRWIEDRFAGRPARSTCSG</sequence>
<dbReference type="Pfam" id="PF03583">
    <property type="entry name" value="LIP"/>
    <property type="match status" value="1"/>
</dbReference>
<dbReference type="EMBL" id="FNLF01000002">
    <property type="protein sequence ID" value="SDQ93164.1"/>
    <property type="molecule type" value="Genomic_DNA"/>
</dbReference>
<gene>
    <name evidence="2" type="ORF">SAMN04489765_2397</name>
</gene>
<dbReference type="STRING" id="47312.SAMN04489765_2397"/>
<dbReference type="InterPro" id="IPR029058">
    <property type="entry name" value="AB_hydrolase_fold"/>
</dbReference>
<keyword evidence="1" id="KW-0732">Signal</keyword>
<proteinExistence type="predicted"/>
<dbReference type="RefSeq" id="WP_068534515.1">
    <property type="nucleotide sequence ID" value="NZ_FNLF01000002.1"/>
</dbReference>
<dbReference type="OrthoDB" id="9798122at2"/>
<organism evidence="2 3">
    <name type="scientific">Tsukamurella pulmonis</name>
    <dbReference type="NCBI Taxonomy" id="47312"/>
    <lineage>
        <taxon>Bacteria</taxon>
        <taxon>Bacillati</taxon>
        <taxon>Actinomycetota</taxon>
        <taxon>Actinomycetes</taxon>
        <taxon>Mycobacteriales</taxon>
        <taxon>Tsukamurellaceae</taxon>
        <taxon>Tsukamurella</taxon>
    </lineage>
</organism>
<evidence type="ECO:0000256" key="1">
    <source>
        <dbReference type="SAM" id="SignalP"/>
    </source>
</evidence>
<dbReference type="InterPro" id="IPR005152">
    <property type="entry name" value="Lipase_secreted"/>
</dbReference>
<feature type="signal peptide" evidence="1">
    <location>
        <begin position="1"/>
        <end position="23"/>
    </location>
</feature>
<dbReference type="PANTHER" id="PTHR34853">
    <property type="match status" value="1"/>
</dbReference>
<evidence type="ECO:0000313" key="3">
    <source>
        <dbReference type="Proteomes" id="UP000183053"/>
    </source>
</evidence>
<protein>
    <submittedName>
        <fullName evidence="2">Secretory lipase</fullName>
    </submittedName>
</protein>
<name>A0A1H1EXA4_9ACTN</name>
<evidence type="ECO:0000313" key="2">
    <source>
        <dbReference type="EMBL" id="SDQ93164.1"/>
    </source>
</evidence>
<keyword evidence="3" id="KW-1185">Reference proteome</keyword>